<dbReference type="PANTHER" id="PTHR32305:SF15">
    <property type="entry name" value="PROTEIN RHSA-RELATED"/>
    <property type="match status" value="1"/>
</dbReference>
<evidence type="ECO:0000313" key="1">
    <source>
        <dbReference type="EMBL" id="QPJ66754.1"/>
    </source>
</evidence>
<accession>A0A7T0G4U9</accession>
<reference evidence="2" key="1">
    <citation type="submission" date="2020-02" db="EMBL/GenBank/DDBJ databases">
        <title>Genomic and physiological characterization of two novel Nitrospinaceae genera.</title>
        <authorList>
            <person name="Mueller A.J."/>
            <person name="Jung M.-Y."/>
            <person name="Strachan C.R."/>
            <person name="Herbold C.W."/>
            <person name="Kirkegaard R.H."/>
            <person name="Daims H."/>
        </authorList>
    </citation>
    <scope>NUCLEOTIDE SEQUENCE [LARGE SCALE GENOMIC DNA]</scope>
</reference>
<dbReference type="InterPro" id="IPR022385">
    <property type="entry name" value="Rhs_assc_core"/>
</dbReference>
<name>A0A7T0G4U9_9BACT</name>
<proteinExistence type="predicted"/>
<dbReference type="InterPro" id="IPR050708">
    <property type="entry name" value="T6SS_VgrG/RHS"/>
</dbReference>
<dbReference type="Gene3D" id="2.180.10.10">
    <property type="entry name" value="RHS repeat-associated core"/>
    <property type="match status" value="1"/>
</dbReference>
<evidence type="ECO:0000313" key="2">
    <source>
        <dbReference type="Proteomes" id="UP000594464"/>
    </source>
</evidence>
<dbReference type="EMBL" id="CP048620">
    <property type="protein sequence ID" value="QPJ66754.1"/>
    <property type="molecule type" value="Genomic_DNA"/>
</dbReference>
<sequence>MENETRSTGTAHRNRLKYTGRENDYATGLYYYRARYYDPEVGRFLTEDPMGFAAGINFYAYVNNNPINANDPSGNFAVLADWIVDHYLRNENNPSVDIITASKSWNERDDDQEYFHQIGLGNEGNRVFTSPDGHGEAVFDINAQLVSDAVNKGTYNYYSAEESPIMHAVADVAPSVVFGNGLDDPRSFFDRVGDAFDVGMKWLEDAFSPEEDLIEQSYGGDEMEAGYYFD</sequence>
<dbReference type="PRINTS" id="PR00394">
    <property type="entry name" value="RHSPROTEIN"/>
</dbReference>
<dbReference type="Proteomes" id="UP000594464">
    <property type="component" value="Chromosome"/>
</dbReference>
<dbReference type="KEGG" id="nva:G3M78_03605"/>
<protein>
    <submittedName>
        <fullName evidence="1">RHS repeat-associated core domain-containing protein</fullName>
    </submittedName>
</protein>
<dbReference type="NCBIfam" id="TIGR03696">
    <property type="entry name" value="Rhs_assc_core"/>
    <property type="match status" value="1"/>
</dbReference>
<gene>
    <name evidence="1" type="ORF">G3M78_03605</name>
</gene>
<organism evidence="1 2">
    <name type="scientific">Candidatus Nitrohelix vancouverensis</name>
    <dbReference type="NCBI Taxonomy" id="2705534"/>
    <lineage>
        <taxon>Bacteria</taxon>
        <taxon>Pseudomonadati</taxon>
        <taxon>Nitrospinota/Tectimicrobiota group</taxon>
        <taxon>Nitrospinota</taxon>
        <taxon>Nitrospinia</taxon>
        <taxon>Nitrospinales</taxon>
        <taxon>Nitrospinaceae</taxon>
        <taxon>Candidatus Nitrohelix</taxon>
    </lineage>
</organism>
<dbReference type="PANTHER" id="PTHR32305">
    <property type="match status" value="1"/>
</dbReference>
<dbReference type="AlphaFoldDB" id="A0A7T0G4U9"/>